<evidence type="ECO:0000313" key="2">
    <source>
        <dbReference type="EMBL" id="MTD17486.1"/>
    </source>
</evidence>
<keyword evidence="3" id="KW-1185">Reference proteome</keyword>
<comment type="caution">
    <text evidence="2">The sequence shown here is derived from an EMBL/GenBank/DDBJ whole genome shotgun (WGS) entry which is preliminary data.</text>
</comment>
<evidence type="ECO:0000313" key="3">
    <source>
        <dbReference type="Proteomes" id="UP000460221"/>
    </source>
</evidence>
<accession>A0A7K1FTJ3</accession>
<dbReference type="GO" id="GO:0003677">
    <property type="term" value="F:DNA binding"/>
    <property type="evidence" value="ECO:0007669"/>
    <property type="project" value="InterPro"/>
</dbReference>
<feature type="domain" description="Helix-turn-helix" evidence="1">
    <location>
        <begin position="67"/>
        <end position="101"/>
    </location>
</feature>
<protein>
    <submittedName>
        <fullName evidence="2">Helix-turn-helix domain-containing protein</fullName>
    </submittedName>
</protein>
<evidence type="ECO:0000259" key="1">
    <source>
        <dbReference type="Pfam" id="PF12728"/>
    </source>
</evidence>
<organism evidence="2 3">
    <name type="scientific">Nakamurella alba</name>
    <dbReference type="NCBI Taxonomy" id="2665158"/>
    <lineage>
        <taxon>Bacteria</taxon>
        <taxon>Bacillati</taxon>
        <taxon>Actinomycetota</taxon>
        <taxon>Actinomycetes</taxon>
        <taxon>Nakamurellales</taxon>
        <taxon>Nakamurellaceae</taxon>
        <taxon>Nakamurella</taxon>
    </lineage>
</organism>
<name>A0A7K1FTJ3_9ACTN</name>
<dbReference type="NCBIfam" id="TIGR01764">
    <property type="entry name" value="excise"/>
    <property type="match status" value="1"/>
</dbReference>
<dbReference type="Pfam" id="PF12728">
    <property type="entry name" value="HTH_17"/>
    <property type="match status" value="1"/>
</dbReference>
<dbReference type="AlphaFoldDB" id="A0A7K1FTJ3"/>
<sequence length="122" mass="13485">MIGGPGAANSVRLLPLHFVEIADLVCRRCGRTLVGPAHRRYCSNACRQADYRRRAASDRFHPGPAFITVPEIADDLGISRQTAYRWCSTGRIQGARSVGPGRGLLCIQRDLYDEWKQQGTSA</sequence>
<dbReference type="InterPro" id="IPR041657">
    <property type="entry name" value="HTH_17"/>
</dbReference>
<gene>
    <name evidence="2" type="ORF">GIS00_26510</name>
</gene>
<dbReference type="EMBL" id="WLYK01000021">
    <property type="protein sequence ID" value="MTD17486.1"/>
    <property type="molecule type" value="Genomic_DNA"/>
</dbReference>
<reference evidence="2 3" key="1">
    <citation type="submission" date="2019-11" db="EMBL/GenBank/DDBJ databases">
        <authorList>
            <person name="Jiang L.-Q."/>
        </authorList>
    </citation>
    <scope>NUCLEOTIDE SEQUENCE [LARGE SCALE GENOMIC DNA]</scope>
    <source>
        <strain evidence="2 3">YIM 132087</strain>
    </source>
</reference>
<dbReference type="InterPro" id="IPR010093">
    <property type="entry name" value="SinI_DNA-bd"/>
</dbReference>
<proteinExistence type="predicted"/>
<dbReference type="Proteomes" id="UP000460221">
    <property type="component" value="Unassembled WGS sequence"/>
</dbReference>